<dbReference type="RefSeq" id="WP_218210283.1">
    <property type="nucleotide sequence ID" value="NZ_JABUMC010000101.1"/>
</dbReference>
<name>A0A949WKQ4_9PAST</name>
<dbReference type="Pfam" id="PF12571">
    <property type="entry name" value="Phage_tail_fib"/>
    <property type="match status" value="1"/>
</dbReference>
<evidence type="ECO:0000259" key="1">
    <source>
        <dbReference type="Pfam" id="PF12571"/>
    </source>
</evidence>
<dbReference type="EMBL" id="JABUMC010000101">
    <property type="protein sequence ID" value="MBV6547546.1"/>
    <property type="molecule type" value="Genomic_DNA"/>
</dbReference>
<reference evidence="2" key="1">
    <citation type="journal article" date="2021" name="Mol. Ecol.">
        <title>Polar bear-adapted Ursidibacter maritimus are remarkably conserved after generations in captivity.</title>
        <authorList>
            <person name="Espinosa-Gongora C."/>
            <person name="Hansen M.J."/>
            <person name="Bertelsen M.F."/>
            <person name="Bojesen A.M."/>
        </authorList>
    </citation>
    <scope>NUCLEOTIDE SEQUENCE</scope>
    <source>
        <strain evidence="2">Pb43105x</strain>
    </source>
</reference>
<feature type="domain" description="Phage tail fibre protein N-terminal" evidence="1">
    <location>
        <begin position="1"/>
        <end position="44"/>
    </location>
</feature>
<dbReference type="InterPro" id="IPR022225">
    <property type="entry name" value="Phage_tail_fibre_N"/>
</dbReference>
<evidence type="ECO:0000313" key="2">
    <source>
        <dbReference type="EMBL" id="MBV6547546.1"/>
    </source>
</evidence>
<protein>
    <submittedName>
        <fullName evidence="2">Phage tail protein</fullName>
    </submittedName>
</protein>
<gene>
    <name evidence="2" type="ORF">HT672_09775</name>
</gene>
<sequence>MSKTYYSVLTTCGSQLFASAMANRQAVNIRQMAVGDGNGRAVTP</sequence>
<accession>A0A949WKQ4</accession>
<comment type="caution">
    <text evidence="2">The sequence shown here is derived from an EMBL/GenBank/DDBJ whole genome shotgun (WGS) entry which is preliminary data.</text>
</comment>
<proteinExistence type="predicted"/>
<evidence type="ECO:0000313" key="3">
    <source>
        <dbReference type="Proteomes" id="UP000732858"/>
    </source>
</evidence>
<feature type="non-terminal residue" evidence="2">
    <location>
        <position position="44"/>
    </location>
</feature>
<organism evidence="2 3">
    <name type="scientific">Ursidibacter maritimus</name>
    <dbReference type="NCBI Taxonomy" id="1331689"/>
    <lineage>
        <taxon>Bacteria</taxon>
        <taxon>Pseudomonadati</taxon>
        <taxon>Pseudomonadota</taxon>
        <taxon>Gammaproteobacteria</taxon>
        <taxon>Pasteurellales</taxon>
        <taxon>Pasteurellaceae</taxon>
        <taxon>Ursidibacter</taxon>
    </lineage>
</organism>
<dbReference type="AlphaFoldDB" id="A0A949WKQ4"/>
<dbReference type="Proteomes" id="UP000732858">
    <property type="component" value="Unassembled WGS sequence"/>
</dbReference>